<evidence type="ECO:0000256" key="2">
    <source>
        <dbReference type="ARBA" id="ARBA00023239"/>
    </source>
</evidence>
<sequence>MTTLIACSHGTRFPEGRDAIRALVAQVQTALPDVTIAQAFVDVEEPSVDEVVATVEGPAVIVPLLLSAGFHTGVDIARAARTRHDVVATDPLGPHELLAQTLKQRLEESGLHDDDHVVLAAAGSSRPAAAVHVEQMRDLLAPLLRQPLTVGYAAGAVPRIATAVQAAREAGAARVVAASYVLAPGFFAREVAAAGADVVTPPLGADERVARVVAERYRSGVAALEALQSTR</sequence>
<dbReference type="CDD" id="cd03416">
    <property type="entry name" value="CbiX_SirB_N"/>
    <property type="match status" value="1"/>
</dbReference>
<dbReference type="SUPFAM" id="SSF53800">
    <property type="entry name" value="Chelatase"/>
    <property type="match status" value="1"/>
</dbReference>
<accession>A0A939QJD1</accession>
<protein>
    <submittedName>
        <fullName evidence="3">Sirohydrochlorin chelatase</fullName>
    </submittedName>
</protein>
<dbReference type="GO" id="GO:0016829">
    <property type="term" value="F:lyase activity"/>
    <property type="evidence" value="ECO:0007669"/>
    <property type="project" value="UniProtKB-KW"/>
</dbReference>
<dbReference type="Pfam" id="PF01903">
    <property type="entry name" value="CbiX"/>
    <property type="match status" value="2"/>
</dbReference>
<dbReference type="InterPro" id="IPR050963">
    <property type="entry name" value="Sirohydro_Cobaltochel/CbiX"/>
</dbReference>
<keyword evidence="2" id="KW-0456">Lyase</keyword>
<dbReference type="PANTHER" id="PTHR33542:SF5">
    <property type="entry name" value="FERROCHELATASE CHE1"/>
    <property type="match status" value="1"/>
</dbReference>
<dbReference type="GO" id="GO:0046872">
    <property type="term" value="F:metal ion binding"/>
    <property type="evidence" value="ECO:0007669"/>
    <property type="project" value="UniProtKB-KW"/>
</dbReference>
<dbReference type="PANTHER" id="PTHR33542">
    <property type="entry name" value="SIROHYDROCHLORIN FERROCHELATASE, CHLOROPLASTIC"/>
    <property type="match status" value="1"/>
</dbReference>
<name>A0A939QJD1_9MICO</name>
<dbReference type="Proteomes" id="UP000680132">
    <property type="component" value="Unassembled WGS sequence"/>
</dbReference>
<organism evidence="3 4">
    <name type="scientific">Microbacterium stercoris</name>
    <dbReference type="NCBI Taxonomy" id="2820289"/>
    <lineage>
        <taxon>Bacteria</taxon>
        <taxon>Bacillati</taxon>
        <taxon>Actinomycetota</taxon>
        <taxon>Actinomycetes</taxon>
        <taxon>Micrococcales</taxon>
        <taxon>Microbacteriaceae</taxon>
        <taxon>Microbacterium</taxon>
    </lineage>
</organism>
<dbReference type="RefSeq" id="WP_208503641.1">
    <property type="nucleotide sequence ID" value="NZ_JAGFOA010000004.1"/>
</dbReference>
<dbReference type="Gene3D" id="3.40.50.1400">
    <property type="match status" value="2"/>
</dbReference>
<reference evidence="3" key="1">
    <citation type="submission" date="2021-03" db="EMBL/GenBank/DDBJ databases">
        <title>Microbacterium sp. nov., a novel actinobacterium isolated from cow dung.</title>
        <authorList>
            <person name="Zhang L."/>
        </authorList>
    </citation>
    <scope>NUCLEOTIDE SEQUENCE</scope>
    <source>
        <strain evidence="3">NEAU-LLB</strain>
    </source>
</reference>
<evidence type="ECO:0000256" key="1">
    <source>
        <dbReference type="ARBA" id="ARBA00022723"/>
    </source>
</evidence>
<comment type="caution">
    <text evidence="3">The sequence shown here is derived from an EMBL/GenBank/DDBJ whole genome shotgun (WGS) entry which is preliminary data.</text>
</comment>
<gene>
    <name evidence="3" type="ORF">J5V96_10710</name>
</gene>
<dbReference type="AlphaFoldDB" id="A0A939QJD1"/>
<proteinExistence type="predicted"/>
<dbReference type="InterPro" id="IPR002762">
    <property type="entry name" value="CbiX-like"/>
</dbReference>
<dbReference type="EMBL" id="JAGFOA010000004">
    <property type="protein sequence ID" value="MBO3663982.1"/>
    <property type="molecule type" value="Genomic_DNA"/>
</dbReference>
<keyword evidence="4" id="KW-1185">Reference proteome</keyword>
<evidence type="ECO:0000313" key="3">
    <source>
        <dbReference type="EMBL" id="MBO3663982.1"/>
    </source>
</evidence>
<evidence type="ECO:0000313" key="4">
    <source>
        <dbReference type="Proteomes" id="UP000680132"/>
    </source>
</evidence>
<keyword evidence="1" id="KW-0479">Metal-binding</keyword>